<dbReference type="GeneID" id="56031331"/>
<dbReference type="PANTHER" id="PTHR13696:SF99">
    <property type="entry name" value="COBYRINIC ACID AC-DIAMIDE SYNTHASE"/>
    <property type="match status" value="1"/>
</dbReference>
<dbReference type="Pfam" id="PF13614">
    <property type="entry name" value="AAA_31"/>
    <property type="match status" value="1"/>
</dbReference>
<reference evidence="2 3" key="1">
    <citation type="submission" date="2020-07" db="EMBL/GenBank/DDBJ databases">
        <title>Gai3-2, isolated from salt lake.</title>
        <authorList>
            <person name="Cui H."/>
            <person name="Shi X."/>
        </authorList>
    </citation>
    <scope>NUCLEOTIDE SEQUENCE [LARGE SCALE GENOMIC DNA]</scope>
    <source>
        <strain evidence="2 3">Gai3-2</strain>
        <plasmid evidence="2 3">unnamed3</plasmid>
    </source>
</reference>
<evidence type="ECO:0000313" key="2">
    <source>
        <dbReference type="EMBL" id="QLG30048.1"/>
    </source>
</evidence>
<dbReference type="KEGG" id="halg:HUG10_20820"/>
<dbReference type="PANTHER" id="PTHR13696">
    <property type="entry name" value="P-LOOP CONTAINING NUCLEOSIDE TRIPHOSPHATE HYDROLASE"/>
    <property type="match status" value="1"/>
</dbReference>
<dbReference type="Proteomes" id="UP000509750">
    <property type="component" value="Plasmid unnamed3"/>
</dbReference>
<dbReference type="EMBL" id="CP058532">
    <property type="protein sequence ID" value="QLG30048.1"/>
    <property type="molecule type" value="Genomic_DNA"/>
</dbReference>
<protein>
    <submittedName>
        <fullName evidence="2">ParA family protein</fullName>
    </submittedName>
</protein>
<dbReference type="CDD" id="cd02042">
    <property type="entry name" value="ParAB_family"/>
    <property type="match status" value="1"/>
</dbReference>
<dbReference type="InterPro" id="IPR027417">
    <property type="entry name" value="P-loop_NTPase"/>
</dbReference>
<dbReference type="SUPFAM" id="SSF52540">
    <property type="entry name" value="P-loop containing nucleoside triphosphate hydrolases"/>
    <property type="match status" value="1"/>
</dbReference>
<dbReference type="OrthoDB" id="36110at2157"/>
<evidence type="ECO:0000259" key="1">
    <source>
        <dbReference type="Pfam" id="PF13614"/>
    </source>
</evidence>
<feature type="domain" description="AAA" evidence="1">
    <location>
        <begin position="5"/>
        <end position="175"/>
    </location>
</feature>
<dbReference type="RefSeq" id="WP_179171622.1">
    <property type="nucleotide sequence ID" value="NZ_CP058532.1"/>
</dbReference>
<dbReference type="AlphaFoldDB" id="A0A7D5GHU1"/>
<keyword evidence="2" id="KW-0614">Plasmid</keyword>
<name>A0A7D5GHU1_9EURY</name>
<evidence type="ECO:0000313" key="3">
    <source>
        <dbReference type="Proteomes" id="UP000509750"/>
    </source>
</evidence>
<organism evidence="2 3">
    <name type="scientific">Halorarum halophilum</name>
    <dbReference type="NCBI Taxonomy" id="2743090"/>
    <lineage>
        <taxon>Archaea</taxon>
        <taxon>Methanobacteriati</taxon>
        <taxon>Methanobacteriota</taxon>
        <taxon>Stenosarchaea group</taxon>
        <taxon>Halobacteria</taxon>
        <taxon>Halobacteriales</taxon>
        <taxon>Haloferacaceae</taxon>
        <taxon>Halorarum</taxon>
    </lineage>
</organism>
<accession>A0A7D5GHU1</accession>
<dbReference type="Gene3D" id="3.40.50.300">
    <property type="entry name" value="P-loop containing nucleotide triphosphate hydrolases"/>
    <property type="match status" value="1"/>
</dbReference>
<gene>
    <name evidence="2" type="ORF">HUG10_20820</name>
</gene>
<geneLocation type="plasmid" evidence="2 3">
    <name>unnamed3</name>
</geneLocation>
<dbReference type="InterPro" id="IPR050678">
    <property type="entry name" value="DNA_Partitioning_ATPase"/>
</dbReference>
<proteinExistence type="predicted"/>
<dbReference type="InterPro" id="IPR025669">
    <property type="entry name" value="AAA_dom"/>
</dbReference>
<sequence>MTFRLALANAKGGVGKSTTTINLAGALADATNDVLLVDSDPQGFPTITLGFRDYYVSSREDTMGQILRDVNRFDEINDVIVEHEEYDLLPAHGSFFELEDDMHTMNRRNERLRLALDEIEHDYDYVLIDAPPNLGPLCDGALLAAGNLLFVTRPDSIATFSMNLMRREVDGLIDEYRRPIDYAGVVVNATSRNSISEERIAWFNENMGEDRVFQVPDTVAIEGAFDQQRSIFGYDPDNNHREKKATEVREIYASLADHLETNHA</sequence>
<keyword evidence="3" id="KW-1185">Reference proteome</keyword>